<dbReference type="InterPro" id="IPR011992">
    <property type="entry name" value="EF-hand-dom_pair"/>
</dbReference>
<dbReference type="GO" id="GO:0005737">
    <property type="term" value="C:cytoplasm"/>
    <property type="evidence" value="ECO:0007669"/>
    <property type="project" value="TreeGrafter"/>
</dbReference>
<dbReference type="GO" id="GO:0044548">
    <property type="term" value="F:S100 protein binding"/>
    <property type="evidence" value="ECO:0007669"/>
    <property type="project" value="TreeGrafter"/>
</dbReference>
<feature type="domain" description="S100/CaBP-9k-type calcium binding subdomain" evidence="1">
    <location>
        <begin position="23"/>
        <end position="65"/>
    </location>
</feature>
<accession>L5JS91</accession>
<sequence length="83" mass="9436">MRMDSPRASLYSDMAKTSSPTEMERCIESLIAISQRYAGRDGNKCSLSKTEFLTFLKMELSAFTKNQKDPSVLDCMMKKLDIN</sequence>
<dbReference type="InterPro" id="IPR013787">
    <property type="entry name" value="S100_Ca-bd_sub"/>
</dbReference>
<dbReference type="GO" id="GO:0005509">
    <property type="term" value="F:calcium ion binding"/>
    <property type="evidence" value="ECO:0007669"/>
    <property type="project" value="TreeGrafter"/>
</dbReference>
<protein>
    <submittedName>
        <fullName evidence="2">Protein S100-A11</fullName>
    </submittedName>
</protein>
<evidence type="ECO:0000259" key="1">
    <source>
        <dbReference type="SMART" id="SM01394"/>
    </source>
</evidence>
<organism evidence="2 3">
    <name type="scientific">Pteropus alecto</name>
    <name type="common">Black flying fox</name>
    <dbReference type="NCBI Taxonomy" id="9402"/>
    <lineage>
        <taxon>Eukaryota</taxon>
        <taxon>Metazoa</taxon>
        <taxon>Chordata</taxon>
        <taxon>Craniata</taxon>
        <taxon>Vertebrata</taxon>
        <taxon>Euteleostomi</taxon>
        <taxon>Mammalia</taxon>
        <taxon>Eutheria</taxon>
        <taxon>Laurasiatheria</taxon>
        <taxon>Chiroptera</taxon>
        <taxon>Yinpterochiroptera</taxon>
        <taxon>Pteropodoidea</taxon>
        <taxon>Pteropodidae</taxon>
        <taxon>Pteropodinae</taxon>
        <taxon>Pteropus</taxon>
    </lineage>
</organism>
<reference evidence="3" key="1">
    <citation type="journal article" date="2013" name="Science">
        <title>Comparative analysis of bat genomes provides insight into the evolution of flight and immunity.</title>
        <authorList>
            <person name="Zhang G."/>
            <person name="Cowled C."/>
            <person name="Shi Z."/>
            <person name="Huang Z."/>
            <person name="Bishop-Lilly K.A."/>
            <person name="Fang X."/>
            <person name="Wynne J.W."/>
            <person name="Xiong Z."/>
            <person name="Baker M.L."/>
            <person name="Zhao W."/>
            <person name="Tachedjian M."/>
            <person name="Zhu Y."/>
            <person name="Zhou P."/>
            <person name="Jiang X."/>
            <person name="Ng J."/>
            <person name="Yang L."/>
            <person name="Wu L."/>
            <person name="Xiao J."/>
            <person name="Feng Y."/>
            <person name="Chen Y."/>
            <person name="Sun X."/>
            <person name="Zhang Y."/>
            <person name="Marsh G.A."/>
            <person name="Crameri G."/>
            <person name="Broder C.C."/>
            <person name="Frey K.G."/>
            <person name="Wang L.F."/>
            <person name="Wang J."/>
        </authorList>
    </citation>
    <scope>NUCLEOTIDE SEQUENCE [LARGE SCALE GENOMIC DNA]</scope>
</reference>
<dbReference type="AlphaFoldDB" id="L5JS91"/>
<dbReference type="SMART" id="SM01394">
    <property type="entry name" value="S_100"/>
    <property type="match status" value="1"/>
</dbReference>
<gene>
    <name evidence="2" type="ORF">PAL_GLEAN10019686</name>
</gene>
<dbReference type="SUPFAM" id="SSF47473">
    <property type="entry name" value="EF-hand"/>
    <property type="match status" value="1"/>
</dbReference>
<dbReference type="Pfam" id="PF01023">
    <property type="entry name" value="S_100"/>
    <property type="match status" value="1"/>
</dbReference>
<dbReference type="PANTHER" id="PTHR11639:SF60">
    <property type="entry name" value="PROTEIN S100-A11"/>
    <property type="match status" value="1"/>
</dbReference>
<evidence type="ECO:0000313" key="2">
    <source>
        <dbReference type="EMBL" id="ELK01626.1"/>
    </source>
</evidence>
<dbReference type="PANTHER" id="PTHR11639">
    <property type="entry name" value="S100 CALCIUM-BINDING PROTEIN"/>
    <property type="match status" value="1"/>
</dbReference>
<dbReference type="Proteomes" id="UP000010552">
    <property type="component" value="Unassembled WGS sequence"/>
</dbReference>
<dbReference type="EMBL" id="KB031150">
    <property type="protein sequence ID" value="ELK01626.1"/>
    <property type="molecule type" value="Genomic_DNA"/>
</dbReference>
<dbReference type="InParanoid" id="L5JS91"/>
<evidence type="ECO:0000313" key="3">
    <source>
        <dbReference type="Proteomes" id="UP000010552"/>
    </source>
</evidence>
<dbReference type="STRING" id="9402.L5JS91"/>
<dbReference type="Gene3D" id="1.10.238.10">
    <property type="entry name" value="EF-hand"/>
    <property type="match status" value="1"/>
</dbReference>
<proteinExistence type="predicted"/>
<name>L5JS91_PTEAL</name>
<dbReference type="GO" id="GO:0005615">
    <property type="term" value="C:extracellular space"/>
    <property type="evidence" value="ECO:0007669"/>
    <property type="project" value="TreeGrafter"/>
</dbReference>
<dbReference type="GO" id="GO:0048306">
    <property type="term" value="F:calcium-dependent protein binding"/>
    <property type="evidence" value="ECO:0007669"/>
    <property type="project" value="TreeGrafter"/>
</dbReference>
<keyword evidence="3" id="KW-1185">Reference proteome</keyword>